<sequence length="50" mass="5485">MELAAALSRSPVTVKRSLKELEDIGLILRVRRGVGEPNRIYTLLPKGGLP</sequence>
<evidence type="ECO:0000313" key="1">
    <source>
        <dbReference type="EMBL" id="EKC51962.1"/>
    </source>
</evidence>
<protein>
    <submittedName>
        <fullName evidence="1">Phage protein</fullName>
    </submittedName>
</protein>
<dbReference type="SUPFAM" id="SSF46785">
    <property type="entry name" value="Winged helix' DNA-binding domain"/>
    <property type="match status" value="1"/>
</dbReference>
<proteinExistence type="predicted"/>
<dbReference type="InterPro" id="IPR036388">
    <property type="entry name" value="WH-like_DNA-bd_sf"/>
</dbReference>
<name>K1RTR6_9ZZZZ</name>
<accession>K1RTR6</accession>
<dbReference type="Gene3D" id="1.10.10.10">
    <property type="entry name" value="Winged helix-like DNA-binding domain superfamily/Winged helix DNA-binding domain"/>
    <property type="match status" value="1"/>
</dbReference>
<comment type="caution">
    <text evidence="1">The sequence shown here is derived from an EMBL/GenBank/DDBJ whole genome shotgun (WGS) entry which is preliminary data.</text>
</comment>
<reference evidence="1" key="1">
    <citation type="journal article" date="2013" name="Environ. Microbiol.">
        <title>Microbiota from the distal guts of lean and obese adolescents exhibit partial functional redundancy besides clear differences in community structure.</title>
        <authorList>
            <person name="Ferrer M."/>
            <person name="Ruiz A."/>
            <person name="Lanza F."/>
            <person name="Haange S.B."/>
            <person name="Oberbach A."/>
            <person name="Till H."/>
            <person name="Bargiela R."/>
            <person name="Campoy C."/>
            <person name="Segura M.T."/>
            <person name="Richter M."/>
            <person name="von Bergen M."/>
            <person name="Seifert J."/>
            <person name="Suarez A."/>
        </authorList>
    </citation>
    <scope>NUCLEOTIDE SEQUENCE</scope>
</reference>
<dbReference type="AlphaFoldDB" id="K1RTR6"/>
<organism evidence="1">
    <name type="scientific">human gut metagenome</name>
    <dbReference type="NCBI Taxonomy" id="408170"/>
    <lineage>
        <taxon>unclassified sequences</taxon>
        <taxon>metagenomes</taxon>
        <taxon>organismal metagenomes</taxon>
    </lineage>
</organism>
<dbReference type="EMBL" id="AJWY01011725">
    <property type="protein sequence ID" value="EKC51962.1"/>
    <property type="molecule type" value="Genomic_DNA"/>
</dbReference>
<gene>
    <name evidence="1" type="ORF">LEA_17133</name>
</gene>
<dbReference type="InterPro" id="IPR036390">
    <property type="entry name" value="WH_DNA-bd_sf"/>
</dbReference>